<name>A0ABQ5MJ43_9FLAO</name>
<gene>
    <name evidence="1" type="ORF">Y10_13250</name>
</gene>
<proteinExistence type="predicted"/>
<accession>A0ABQ5MJ43</accession>
<keyword evidence="2" id="KW-1185">Reference proteome</keyword>
<dbReference type="Proteomes" id="UP001143543">
    <property type="component" value="Unassembled WGS sequence"/>
</dbReference>
<sequence length="51" mass="5938">MATLFGVCMKKLFCILRNKDRKGTQLKPTPLTFIEFSTSLTANNYANHYFY</sequence>
<comment type="caution">
    <text evidence="1">The sequence shown here is derived from an EMBL/GenBank/DDBJ whole genome shotgun (WGS) entry which is preliminary data.</text>
</comment>
<reference evidence="1" key="1">
    <citation type="submission" date="2022-07" db="EMBL/GenBank/DDBJ databases">
        <title>Taxonomy of Novel Oxalotrophic and Methylotrophic Bacteria.</title>
        <authorList>
            <person name="Sahin N."/>
            <person name="Tani A."/>
        </authorList>
    </citation>
    <scope>NUCLEOTIDE SEQUENCE</scope>
    <source>
        <strain evidence="1">Y10</strain>
    </source>
</reference>
<dbReference type="EMBL" id="BRVO01000001">
    <property type="protein sequence ID" value="GLB48957.1"/>
    <property type="molecule type" value="Genomic_DNA"/>
</dbReference>
<evidence type="ECO:0000313" key="1">
    <source>
        <dbReference type="EMBL" id="GLB48957.1"/>
    </source>
</evidence>
<evidence type="ECO:0000313" key="2">
    <source>
        <dbReference type="Proteomes" id="UP001143543"/>
    </source>
</evidence>
<organism evidence="1 2">
    <name type="scientific">Neptunitalea lumnitzerae</name>
    <dbReference type="NCBI Taxonomy" id="2965509"/>
    <lineage>
        <taxon>Bacteria</taxon>
        <taxon>Pseudomonadati</taxon>
        <taxon>Bacteroidota</taxon>
        <taxon>Flavobacteriia</taxon>
        <taxon>Flavobacteriales</taxon>
        <taxon>Flavobacteriaceae</taxon>
        <taxon>Neptunitalea</taxon>
    </lineage>
</organism>
<protein>
    <submittedName>
        <fullName evidence="1">Uncharacterized protein</fullName>
    </submittedName>
</protein>